<name>A0A6A5KF66_9PLEO</name>
<reference evidence="2" key="1">
    <citation type="submission" date="2020-01" db="EMBL/GenBank/DDBJ databases">
        <authorList>
            <consortium name="DOE Joint Genome Institute"/>
            <person name="Haridas S."/>
            <person name="Albert R."/>
            <person name="Binder M."/>
            <person name="Bloem J."/>
            <person name="Labutti K."/>
            <person name="Salamov A."/>
            <person name="Andreopoulos B."/>
            <person name="Baker S.E."/>
            <person name="Barry K."/>
            <person name="Bills G."/>
            <person name="Bluhm B.H."/>
            <person name="Cannon C."/>
            <person name="Castanera R."/>
            <person name="Culley D.E."/>
            <person name="Daum C."/>
            <person name="Ezra D."/>
            <person name="Gonzalez J.B."/>
            <person name="Henrissat B."/>
            <person name="Kuo A."/>
            <person name="Liang C."/>
            <person name="Lipzen A."/>
            <person name="Lutzoni F."/>
            <person name="Magnuson J."/>
            <person name="Mondo S."/>
            <person name="Nolan M."/>
            <person name="Ohm R."/>
            <person name="Pangilinan J."/>
            <person name="Park H.-J."/>
            <person name="Ramirez L."/>
            <person name="Alfaro M."/>
            <person name="Sun H."/>
            <person name="Tritt A."/>
            <person name="Yoshinaga Y."/>
            <person name="Zwiers L.-H."/>
            <person name="Turgeon B.G."/>
            <person name="Goodwin S.B."/>
            <person name="Spatafora J.W."/>
            <person name="Crous P.W."/>
            <person name="Grigoriev I.V."/>
        </authorList>
    </citation>
    <scope>NUCLEOTIDE SEQUENCE</scope>
    <source>
        <strain evidence="2">P77</strain>
    </source>
</reference>
<dbReference type="AlphaFoldDB" id="A0A6A5KF66"/>
<evidence type="ECO:0000313" key="2">
    <source>
        <dbReference type="EMBL" id="KAF1834860.1"/>
    </source>
</evidence>
<keyword evidence="3" id="KW-1185">Reference proteome</keyword>
<dbReference type="EMBL" id="ML975296">
    <property type="protein sequence ID" value="KAF1834860.1"/>
    <property type="molecule type" value="Genomic_DNA"/>
</dbReference>
<evidence type="ECO:0000256" key="1">
    <source>
        <dbReference type="SAM" id="MobiDB-lite"/>
    </source>
</evidence>
<protein>
    <submittedName>
        <fullName evidence="2">Uncharacterized protein</fullName>
    </submittedName>
</protein>
<accession>A0A6A5KF66</accession>
<organism evidence="2 3">
    <name type="scientific">Decorospora gaudefroyi</name>
    <dbReference type="NCBI Taxonomy" id="184978"/>
    <lineage>
        <taxon>Eukaryota</taxon>
        <taxon>Fungi</taxon>
        <taxon>Dikarya</taxon>
        <taxon>Ascomycota</taxon>
        <taxon>Pezizomycotina</taxon>
        <taxon>Dothideomycetes</taxon>
        <taxon>Pleosporomycetidae</taxon>
        <taxon>Pleosporales</taxon>
        <taxon>Pleosporineae</taxon>
        <taxon>Pleosporaceae</taxon>
        <taxon>Decorospora</taxon>
    </lineage>
</organism>
<proteinExistence type="predicted"/>
<feature type="compositionally biased region" description="Basic residues" evidence="1">
    <location>
        <begin position="9"/>
        <end position="30"/>
    </location>
</feature>
<dbReference type="Proteomes" id="UP000800040">
    <property type="component" value="Unassembled WGS sequence"/>
</dbReference>
<evidence type="ECO:0000313" key="3">
    <source>
        <dbReference type="Proteomes" id="UP000800040"/>
    </source>
</evidence>
<feature type="region of interest" description="Disordered" evidence="1">
    <location>
        <begin position="1"/>
        <end position="30"/>
    </location>
</feature>
<sequence>MVESPPCKSLKHPAVRRCPRSSRPARHSPRVKPTVYRSRCPTSVRYPCIIPWSGWVPIGAFFFFGQGLLRLIYLERDAAALLDGTIVAVLFTVSIDRHIDQSAVVFCSSRELSPSQMYETAEVECHSDSDLRVERP</sequence>
<gene>
    <name evidence="2" type="ORF">BDW02DRAFT_320588</name>
</gene>